<dbReference type="OrthoDB" id="434245at2759"/>
<evidence type="ECO:0008006" key="6">
    <source>
        <dbReference type="Google" id="ProtNLM"/>
    </source>
</evidence>
<dbReference type="Proteomes" id="UP000681722">
    <property type="component" value="Unassembled WGS sequence"/>
</dbReference>
<dbReference type="SUPFAM" id="SSF46934">
    <property type="entry name" value="UBA-like"/>
    <property type="match status" value="3"/>
</dbReference>
<evidence type="ECO:0000259" key="2">
    <source>
        <dbReference type="PROSITE" id="PS50053"/>
    </source>
</evidence>
<dbReference type="InterPro" id="IPR029071">
    <property type="entry name" value="Ubiquitin-like_domsf"/>
</dbReference>
<dbReference type="InterPro" id="IPR015940">
    <property type="entry name" value="UBA"/>
</dbReference>
<name>A0A813TTE5_9BILA</name>
<dbReference type="AlphaFoldDB" id="A0A813TTE5"/>
<evidence type="ECO:0000259" key="1">
    <source>
        <dbReference type="PROSITE" id="PS50030"/>
    </source>
</evidence>
<feature type="domain" description="Ubiquitin-like" evidence="2">
    <location>
        <begin position="87"/>
        <end position="160"/>
    </location>
</feature>
<dbReference type="InterPro" id="IPR041207">
    <property type="entry name" value="NUB1_ubiquitin-like_dom"/>
</dbReference>
<dbReference type="Gene3D" id="3.10.20.90">
    <property type="entry name" value="Phosphatidylinositol 3-kinase Catalytic Subunit, Chain A, domain 1"/>
    <property type="match status" value="1"/>
</dbReference>
<dbReference type="InterPro" id="IPR000626">
    <property type="entry name" value="Ubiquitin-like_dom"/>
</dbReference>
<dbReference type="Proteomes" id="UP000663829">
    <property type="component" value="Unassembled WGS sequence"/>
</dbReference>
<feature type="domain" description="UBA" evidence="1">
    <location>
        <begin position="332"/>
        <end position="372"/>
    </location>
</feature>
<comment type="caution">
    <text evidence="3">The sequence shown here is derived from an EMBL/GenBank/DDBJ whole genome shotgun (WGS) entry which is preliminary data.</text>
</comment>
<dbReference type="PROSITE" id="PS50030">
    <property type="entry name" value="UBA"/>
    <property type="match status" value="3"/>
</dbReference>
<dbReference type="SUPFAM" id="SSF54236">
    <property type="entry name" value="Ubiquitin-like"/>
    <property type="match status" value="1"/>
</dbReference>
<dbReference type="Pfam" id="PF18037">
    <property type="entry name" value="Ubiquitin_5"/>
    <property type="match status" value="1"/>
</dbReference>
<dbReference type="Gene3D" id="1.10.8.10">
    <property type="entry name" value="DNA helicase RuvA subunit, C-terminal domain"/>
    <property type="match status" value="3"/>
</dbReference>
<evidence type="ECO:0000313" key="5">
    <source>
        <dbReference type="Proteomes" id="UP000663829"/>
    </source>
</evidence>
<dbReference type="Pfam" id="PF26285">
    <property type="entry name" value="SASH1_Homeodomain"/>
    <property type="match status" value="1"/>
</dbReference>
<gene>
    <name evidence="3" type="ORF">GPM918_LOCUS4192</name>
    <name evidence="4" type="ORF">SRO942_LOCUS4192</name>
</gene>
<dbReference type="PANTHER" id="PTHR12948:SF3">
    <property type="entry name" value="NEDD8 ULTIMATE BUSTER 1"/>
    <property type="match status" value="1"/>
</dbReference>
<sequence length="595" mass="67597">MSANTSEVDKEVNDLIRTLLNRDKVKLWEEPYTTKDGKENIPQELVQSICAETGIPDTVIHQTLTQLRLHALEKLAVKKEQQQKDLIKIKIRSSSETQGSICTTLDVPYYSTGQQLVNIVKDKLSLQDSDLKLICSGRVLNFQQTLQAQNIKENATILVIHIPKSEVALTTASNINTNLVEAVRQAAEILNQNVDLNNPDIYQLNITDQNGRELRLPENERRSLTLAMTLHEKGRSFLKNHEYLSALTLFCEADNEFRQYASERLRRCDECFTKCYGNSLKRLLAVEKDGQKHVVLFVRLHLLQAIVAYHAGRKVDAKNLLDLAATELNSMKVDNEKLTQVMLMGYSDVEARLGLRASMGNIERAIDHILERRRTKQDRAEAERQRIQEQHIQSKYGKTQNGNWIDVQKFKNLVQMGYSKRSCAEALKQTNNNLEQALEALLTNPDVLLTAAAASRQPLDIFDDLEGEEDGNDVNNTQTVSDEHVSHLANLGFEPESAKLALEIESNNLENAANYLMQNSDISELRTKAQAKSAEKAFRRLNRGIRNAANEQQRRLLDTVINDISKGDADEYLHTTLDEEEAFIKKYRNLLNNSY</sequence>
<proteinExistence type="predicted"/>
<reference evidence="3" key="1">
    <citation type="submission" date="2021-02" db="EMBL/GenBank/DDBJ databases">
        <authorList>
            <person name="Nowell W R."/>
        </authorList>
    </citation>
    <scope>NUCLEOTIDE SEQUENCE</scope>
</reference>
<evidence type="ECO:0000313" key="3">
    <source>
        <dbReference type="EMBL" id="CAF0814122.1"/>
    </source>
</evidence>
<dbReference type="Pfam" id="PF00627">
    <property type="entry name" value="UBA"/>
    <property type="match status" value="3"/>
</dbReference>
<feature type="domain" description="UBA" evidence="1">
    <location>
        <begin position="404"/>
        <end position="444"/>
    </location>
</feature>
<evidence type="ECO:0000313" key="4">
    <source>
        <dbReference type="EMBL" id="CAF3600055.1"/>
    </source>
</evidence>
<dbReference type="CDD" id="cd14291">
    <property type="entry name" value="UBA1_NUB1_like"/>
    <property type="match status" value="1"/>
</dbReference>
<protein>
    <recommendedName>
        <fullName evidence="6">NEDD8 ultimate buster 1</fullName>
    </recommendedName>
</protein>
<dbReference type="EMBL" id="CAJNOQ010000554">
    <property type="protein sequence ID" value="CAF0814122.1"/>
    <property type="molecule type" value="Genomic_DNA"/>
</dbReference>
<dbReference type="PANTHER" id="PTHR12948">
    <property type="entry name" value="NEDD8 ULTIMATE BUSTER-1 BS4 PROTEIN"/>
    <property type="match status" value="1"/>
</dbReference>
<keyword evidence="5" id="KW-1185">Reference proteome</keyword>
<dbReference type="InterPro" id="IPR039749">
    <property type="entry name" value="NUB1"/>
</dbReference>
<feature type="domain" description="UBA" evidence="1">
    <location>
        <begin position="479"/>
        <end position="519"/>
    </location>
</feature>
<dbReference type="GO" id="GO:2000058">
    <property type="term" value="P:regulation of ubiquitin-dependent protein catabolic process"/>
    <property type="evidence" value="ECO:0007669"/>
    <property type="project" value="TreeGrafter"/>
</dbReference>
<dbReference type="PROSITE" id="PS50053">
    <property type="entry name" value="UBIQUITIN_2"/>
    <property type="match status" value="1"/>
</dbReference>
<dbReference type="SMART" id="SM00165">
    <property type="entry name" value="UBA"/>
    <property type="match status" value="3"/>
</dbReference>
<accession>A0A813TTE5</accession>
<organism evidence="3 5">
    <name type="scientific">Didymodactylos carnosus</name>
    <dbReference type="NCBI Taxonomy" id="1234261"/>
    <lineage>
        <taxon>Eukaryota</taxon>
        <taxon>Metazoa</taxon>
        <taxon>Spiralia</taxon>
        <taxon>Gnathifera</taxon>
        <taxon>Rotifera</taxon>
        <taxon>Eurotatoria</taxon>
        <taxon>Bdelloidea</taxon>
        <taxon>Philodinida</taxon>
        <taxon>Philodinidae</taxon>
        <taxon>Didymodactylos</taxon>
    </lineage>
</organism>
<dbReference type="InterPro" id="IPR058666">
    <property type="entry name" value="SASH1/NUB1_homeodomain"/>
</dbReference>
<dbReference type="InterPro" id="IPR009060">
    <property type="entry name" value="UBA-like_sf"/>
</dbReference>
<dbReference type="EMBL" id="CAJOBC010000554">
    <property type="protein sequence ID" value="CAF3600055.1"/>
    <property type="molecule type" value="Genomic_DNA"/>
</dbReference>